<feature type="domain" description="N-acetyltransferase" evidence="1">
    <location>
        <begin position="1"/>
        <end position="165"/>
    </location>
</feature>
<name>A0A9X2MEW2_9FIRM</name>
<dbReference type="GO" id="GO:0016747">
    <property type="term" value="F:acyltransferase activity, transferring groups other than amino-acyl groups"/>
    <property type="evidence" value="ECO:0007669"/>
    <property type="project" value="InterPro"/>
</dbReference>
<sequence length="166" mass="19135">MEIRKIQIEDAYNYLDMLLNLDNETKFMMFEPGERSTDINIAKNIIEKSVNGDNLVLVATDEENIIGFLSVQKGVPKRIKHTGYVVVGIREKYRGMGIGSKLFSELDIWAIENKITRLELSVICSNTIAKHLYEKNGFEVEGIKRNAMIIDDKYVDEFYMAKIYDI</sequence>
<dbReference type="PANTHER" id="PTHR43072">
    <property type="entry name" value="N-ACETYLTRANSFERASE"/>
    <property type="match status" value="1"/>
</dbReference>
<evidence type="ECO:0000259" key="1">
    <source>
        <dbReference type="PROSITE" id="PS51186"/>
    </source>
</evidence>
<dbReference type="InterPro" id="IPR016181">
    <property type="entry name" value="Acyl_CoA_acyltransferase"/>
</dbReference>
<dbReference type="AlphaFoldDB" id="A0A9X2MEW2"/>
<dbReference type="RefSeq" id="WP_074429217.1">
    <property type="nucleotide sequence ID" value="NZ_JANKBY010000558.1"/>
</dbReference>
<dbReference type="SUPFAM" id="SSF55729">
    <property type="entry name" value="Acyl-CoA N-acyltransferases (Nat)"/>
    <property type="match status" value="1"/>
</dbReference>
<evidence type="ECO:0000313" key="2">
    <source>
        <dbReference type="EMBL" id="MCR1825099.1"/>
    </source>
</evidence>
<dbReference type="Pfam" id="PF00583">
    <property type="entry name" value="Acetyltransf_1"/>
    <property type="match status" value="1"/>
</dbReference>
<proteinExistence type="predicted"/>
<comment type="caution">
    <text evidence="2">The sequence shown here is derived from an EMBL/GenBank/DDBJ whole genome shotgun (WGS) entry which is preliminary data.</text>
</comment>
<protein>
    <submittedName>
        <fullName evidence="2">GNAT family N-acetyltransferase</fullName>
    </submittedName>
</protein>
<dbReference type="EMBL" id="JANKBY010000558">
    <property type="protein sequence ID" value="MCR1825099.1"/>
    <property type="molecule type" value="Genomic_DNA"/>
</dbReference>
<keyword evidence="3" id="KW-1185">Reference proteome</keyword>
<dbReference type="Proteomes" id="UP001140817">
    <property type="component" value="Unassembled WGS sequence"/>
</dbReference>
<dbReference type="Gene3D" id="3.40.630.30">
    <property type="match status" value="1"/>
</dbReference>
<reference evidence="2" key="1">
    <citation type="submission" date="2022-07" db="EMBL/GenBank/DDBJ databases">
        <title>Enhanced cultured diversity of the mouse gut microbiota enables custom-made synthetic communities.</title>
        <authorList>
            <person name="Afrizal A."/>
        </authorList>
    </citation>
    <scope>NUCLEOTIDE SEQUENCE</scope>
    <source>
        <strain evidence="2">DSM 29186</strain>
    </source>
</reference>
<dbReference type="PROSITE" id="PS51186">
    <property type="entry name" value="GNAT"/>
    <property type="match status" value="1"/>
</dbReference>
<gene>
    <name evidence="2" type="ORF">NSA58_20345</name>
</gene>
<dbReference type="CDD" id="cd04301">
    <property type="entry name" value="NAT_SF"/>
    <property type="match status" value="1"/>
</dbReference>
<organism evidence="2 3">
    <name type="scientific">Terrisporobacter muris</name>
    <dbReference type="NCBI Taxonomy" id="2963284"/>
    <lineage>
        <taxon>Bacteria</taxon>
        <taxon>Bacillati</taxon>
        <taxon>Bacillota</taxon>
        <taxon>Clostridia</taxon>
        <taxon>Peptostreptococcales</taxon>
        <taxon>Peptostreptococcaceae</taxon>
        <taxon>Terrisporobacter</taxon>
    </lineage>
</organism>
<accession>A0A9X2MEW2</accession>
<evidence type="ECO:0000313" key="3">
    <source>
        <dbReference type="Proteomes" id="UP001140817"/>
    </source>
</evidence>
<dbReference type="InterPro" id="IPR000182">
    <property type="entry name" value="GNAT_dom"/>
</dbReference>